<evidence type="ECO:0000256" key="7">
    <source>
        <dbReference type="RuleBase" id="RU003880"/>
    </source>
</evidence>
<evidence type="ECO:0000256" key="3">
    <source>
        <dbReference type="ARBA" id="ARBA00022827"/>
    </source>
</evidence>
<dbReference type="InterPro" id="IPR005982">
    <property type="entry name" value="Thioredox_Rdtase"/>
</dbReference>
<dbReference type="InterPro" id="IPR050097">
    <property type="entry name" value="Ferredoxin-NADP_redctase_2"/>
</dbReference>
<name>A0A1J5P546_NEOTH</name>
<organism evidence="10 11">
    <name type="scientific">Neomoorella thermoacetica</name>
    <name type="common">Clostridium thermoaceticum</name>
    <dbReference type="NCBI Taxonomy" id="1525"/>
    <lineage>
        <taxon>Bacteria</taxon>
        <taxon>Bacillati</taxon>
        <taxon>Bacillota</taxon>
        <taxon>Clostridia</taxon>
        <taxon>Neomoorellales</taxon>
        <taxon>Neomoorellaceae</taxon>
        <taxon>Neomoorella</taxon>
    </lineage>
</organism>
<evidence type="ECO:0000256" key="5">
    <source>
        <dbReference type="ARBA" id="ARBA00023157"/>
    </source>
</evidence>
<evidence type="ECO:0000256" key="6">
    <source>
        <dbReference type="ARBA" id="ARBA00023284"/>
    </source>
</evidence>
<gene>
    <name evidence="10" type="primary">trxB_2</name>
    <name evidence="10" type="ORF">MOTE_14340</name>
</gene>
<dbReference type="InterPro" id="IPR023753">
    <property type="entry name" value="FAD/NAD-binding_dom"/>
</dbReference>
<dbReference type="Gene3D" id="3.50.50.60">
    <property type="entry name" value="FAD/NAD(P)-binding domain"/>
    <property type="match status" value="2"/>
</dbReference>
<dbReference type="GO" id="GO:0019430">
    <property type="term" value="P:removal of superoxide radicals"/>
    <property type="evidence" value="ECO:0007669"/>
    <property type="project" value="UniProtKB-UniRule"/>
</dbReference>
<dbReference type="EMBL" id="MDDC01000010">
    <property type="protein sequence ID" value="OIQ59021.1"/>
    <property type="molecule type" value="Genomic_DNA"/>
</dbReference>
<comment type="caution">
    <text evidence="10">The sequence shown here is derived from an EMBL/GenBank/DDBJ whole genome shotgun (WGS) entry which is preliminary data.</text>
</comment>
<reference evidence="10 11" key="1">
    <citation type="submission" date="2016-08" db="EMBL/GenBank/DDBJ databases">
        <title>Genome-based comparison of Moorella thermoacetic strains.</title>
        <authorList>
            <person name="Poehlein A."/>
            <person name="Bengelsdorf F.R."/>
            <person name="Esser C."/>
            <person name="Duerre P."/>
            <person name="Daniel R."/>
        </authorList>
    </citation>
    <scope>NUCLEOTIDE SEQUENCE [LARGE SCALE GENOMIC DNA]</scope>
    <source>
        <strain evidence="10 11">DSM 21394</strain>
    </source>
</reference>
<keyword evidence="8" id="KW-0521">NADP</keyword>
<protein>
    <recommendedName>
        <fullName evidence="7">Thioredoxin reductase</fullName>
        <ecNumber evidence="7">1.8.1.9</ecNumber>
    </recommendedName>
</protein>
<evidence type="ECO:0000256" key="4">
    <source>
        <dbReference type="ARBA" id="ARBA00023002"/>
    </source>
</evidence>
<keyword evidence="2 7" id="KW-0285">Flavoprotein</keyword>
<comment type="similarity">
    <text evidence="1 7">Belongs to the class-II pyridine nucleotide-disulfide oxidoreductase family.</text>
</comment>
<evidence type="ECO:0000313" key="11">
    <source>
        <dbReference type="Proteomes" id="UP000182811"/>
    </source>
</evidence>
<keyword evidence="4 7" id="KW-0560">Oxidoreductase</keyword>
<dbReference type="GO" id="GO:0005737">
    <property type="term" value="C:cytoplasm"/>
    <property type="evidence" value="ECO:0007669"/>
    <property type="project" value="InterPro"/>
</dbReference>
<evidence type="ECO:0000256" key="8">
    <source>
        <dbReference type="RuleBase" id="RU003881"/>
    </source>
</evidence>
<sequence length="304" mass="32278">MVYDLMIIGGGPAGLTAALYGARGGLNTILLEMGAPGGQAGQTGRIENYPGFPDGITGIDLAMKFAEQAERSGARLEMTTVRKVDFSGVNKKAITSNGEYEARAMIIASGARPRPLGVPGEDELRGRGVSYCATCDGAFFRDKKVAVVGGGDSAVEEALFLTRFASQVTIIHRRDALRATRVIQDRARDNPKISFLWNTVVNAIQGKDKVSSLQLKDVRTGALREEPFDGVFIFIGLKPNTDFLDGALTLDPDGYIVTREDLATSIPGVFAAGDVRAKNFRQVSTAVGDGAVAAMAAGRYLANL</sequence>
<evidence type="ECO:0000313" key="10">
    <source>
        <dbReference type="EMBL" id="OIQ59021.1"/>
    </source>
</evidence>
<proteinExistence type="inferred from homology"/>
<keyword evidence="5" id="KW-1015">Disulfide bond</keyword>
<dbReference type="InterPro" id="IPR036188">
    <property type="entry name" value="FAD/NAD-bd_sf"/>
</dbReference>
<dbReference type="GO" id="GO:0004791">
    <property type="term" value="F:thioredoxin-disulfide reductase (NADPH) activity"/>
    <property type="evidence" value="ECO:0007669"/>
    <property type="project" value="UniProtKB-UniRule"/>
</dbReference>
<dbReference type="EC" id="1.8.1.9" evidence="7"/>
<dbReference type="OrthoDB" id="9806179at2"/>
<dbReference type="InterPro" id="IPR008255">
    <property type="entry name" value="Pyr_nucl-diS_OxRdtase_2_AS"/>
</dbReference>
<dbReference type="PANTHER" id="PTHR48105">
    <property type="entry name" value="THIOREDOXIN REDUCTASE 1-RELATED-RELATED"/>
    <property type="match status" value="1"/>
</dbReference>
<keyword evidence="6 7" id="KW-0676">Redox-active center</keyword>
<dbReference type="Proteomes" id="UP000182811">
    <property type="component" value="Unassembled WGS sequence"/>
</dbReference>
<dbReference type="NCBIfam" id="TIGR01292">
    <property type="entry name" value="TRX_reduct"/>
    <property type="match status" value="1"/>
</dbReference>
<evidence type="ECO:0000256" key="2">
    <source>
        <dbReference type="ARBA" id="ARBA00022630"/>
    </source>
</evidence>
<evidence type="ECO:0000259" key="9">
    <source>
        <dbReference type="Pfam" id="PF07992"/>
    </source>
</evidence>
<evidence type="ECO:0000256" key="1">
    <source>
        <dbReference type="ARBA" id="ARBA00009333"/>
    </source>
</evidence>
<accession>A0A1J5P546</accession>
<dbReference type="PROSITE" id="PS00573">
    <property type="entry name" value="PYRIDINE_REDOX_2"/>
    <property type="match status" value="1"/>
</dbReference>
<feature type="domain" description="FAD/NAD(P)-binding" evidence="9">
    <location>
        <begin position="3"/>
        <end position="290"/>
    </location>
</feature>
<dbReference type="PRINTS" id="PR00368">
    <property type="entry name" value="FADPNR"/>
</dbReference>
<comment type="catalytic activity">
    <reaction evidence="7">
        <text>[thioredoxin]-dithiol + NADP(+) = [thioredoxin]-disulfide + NADPH + H(+)</text>
        <dbReference type="Rhea" id="RHEA:20345"/>
        <dbReference type="Rhea" id="RHEA-COMP:10698"/>
        <dbReference type="Rhea" id="RHEA-COMP:10700"/>
        <dbReference type="ChEBI" id="CHEBI:15378"/>
        <dbReference type="ChEBI" id="CHEBI:29950"/>
        <dbReference type="ChEBI" id="CHEBI:50058"/>
        <dbReference type="ChEBI" id="CHEBI:57783"/>
        <dbReference type="ChEBI" id="CHEBI:58349"/>
        <dbReference type="EC" id="1.8.1.9"/>
    </reaction>
</comment>
<dbReference type="PRINTS" id="PR00469">
    <property type="entry name" value="PNDRDTASEII"/>
</dbReference>
<dbReference type="SUPFAM" id="SSF51905">
    <property type="entry name" value="FAD/NAD(P)-binding domain"/>
    <property type="match status" value="1"/>
</dbReference>
<comment type="cofactor">
    <cofactor evidence="8">
        <name>FAD</name>
        <dbReference type="ChEBI" id="CHEBI:57692"/>
    </cofactor>
    <text evidence="8">Binds 1 FAD per subunit.</text>
</comment>
<keyword evidence="3 7" id="KW-0274">FAD</keyword>
<comment type="subunit">
    <text evidence="7">Homodimer.</text>
</comment>
<dbReference type="AlphaFoldDB" id="A0A1J5P546"/>
<dbReference type="Pfam" id="PF07992">
    <property type="entry name" value="Pyr_redox_2"/>
    <property type="match status" value="1"/>
</dbReference>